<dbReference type="EMBL" id="MQWB01000001">
    <property type="protein sequence ID" value="OZC04286.1"/>
    <property type="molecule type" value="Genomic_DNA"/>
</dbReference>
<evidence type="ECO:0000259" key="1">
    <source>
        <dbReference type="SMART" id="SM00897"/>
    </source>
</evidence>
<dbReference type="InterPro" id="IPR013702">
    <property type="entry name" value="FIST_domain_N"/>
</dbReference>
<comment type="caution">
    <text evidence="3">The sequence shown here is derived from an EMBL/GenBank/DDBJ whole genome shotgun (WGS) entry which is preliminary data.</text>
</comment>
<dbReference type="Pfam" id="PF10442">
    <property type="entry name" value="FIST_C"/>
    <property type="match status" value="1"/>
</dbReference>
<dbReference type="SMART" id="SM01204">
    <property type="entry name" value="FIST_C"/>
    <property type="match status" value="1"/>
</dbReference>
<proteinExistence type="predicted"/>
<dbReference type="RefSeq" id="WP_179271221.1">
    <property type="nucleotide sequence ID" value="NZ_MQWB01000001.1"/>
</dbReference>
<dbReference type="InParanoid" id="A0A259U2W7"/>
<feature type="domain" description="FIST" evidence="1">
    <location>
        <begin position="19"/>
        <end position="218"/>
    </location>
</feature>
<feature type="domain" description="FIST C-domain" evidence="2">
    <location>
        <begin position="219"/>
        <end position="356"/>
    </location>
</feature>
<dbReference type="Proteomes" id="UP000216446">
    <property type="component" value="Unassembled WGS sequence"/>
</dbReference>
<dbReference type="PANTHER" id="PTHR40252:SF2">
    <property type="entry name" value="BLR0328 PROTEIN"/>
    <property type="match status" value="1"/>
</dbReference>
<dbReference type="SMART" id="SM00897">
    <property type="entry name" value="FIST"/>
    <property type="match status" value="1"/>
</dbReference>
<evidence type="ECO:0000259" key="2">
    <source>
        <dbReference type="SMART" id="SM01204"/>
    </source>
</evidence>
<keyword evidence="4" id="KW-1185">Reference proteome</keyword>
<evidence type="ECO:0000313" key="3">
    <source>
        <dbReference type="EMBL" id="OZC04286.1"/>
    </source>
</evidence>
<reference evidence="3 4" key="1">
    <citation type="submission" date="2016-11" db="EMBL/GenBank/DDBJ databases">
        <title>Study of marine rhodopsin-containing bacteria.</title>
        <authorList>
            <person name="Yoshizawa S."/>
            <person name="Kumagai Y."/>
            <person name="Kogure K."/>
        </authorList>
    </citation>
    <scope>NUCLEOTIDE SEQUENCE [LARGE SCALE GENOMIC DNA]</scope>
    <source>
        <strain evidence="3 4">SG-29</strain>
    </source>
</reference>
<evidence type="ECO:0000313" key="4">
    <source>
        <dbReference type="Proteomes" id="UP000216446"/>
    </source>
</evidence>
<dbReference type="InterPro" id="IPR019494">
    <property type="entry name" value="FIST_C"/>
</dbReference>
<organism evidence="3 4">
    <name type="scientific">Rubricoccus marinus</name>
    <dbReference type="NCBI Taxonomy" id="716817"/>
    <lineage>
        <taxon>Bacteria</taxon>
        <taxon>Pseudomonadati</taxon>
        <taxon>Rhodothermota</taxon>
        <taxon>Rhodothermia</taxon>
        <taxon>Rhodothermales</taxon>
        <taxon>Rubricoccaceae</taxon>
        <taxon>Rubricoccus</taxon>
    </lineage>
</organism>
<accession>A0A259U2W7</accession>
<dbReference type="AlphaFoldDB" id="A0A259U2W7"/>
<protein>
    <recommendedName>
        <fullName evidence="5">Histidine kinase</fullName>
    </recommendedName>
</protein>
<evidence type="ECO:0008006" key="5">
    <source>
        <dbReference type="Google" id="ProtNLM"/>
    </source>
</evidence>
<dbReference type="Pfam" id="PF08495">
    <property type="entry name" value="FIST"/>
    <property type="match status" value="1"/>
</dbReference>
<gene>
    <name evidence="3" type="ORF">BSZ36_15635</name>
</gene>
<name>A0A259U2W7_9BACT</name>
<sequence>MHTTRWSWIPGTPVAPESEPADLVFAFGSTELISDPRAFAAVRARYPHARILGAASGGEISGDRVSDGSLVTAAVTFGTSTAEVVSVPLVPGETADETGRRLGALVAPRDPDGQPLAHVFVLADGIALNGSALARGLESALPSGTKVTGGLAADGERFERTPIWADTPLEGPGAAALALYGENLRVGSSAVGGWDTFGPRRVVTRSEGNVLYELDGRSAFDLYCEYLGPYAADLPASGLLFPLSIQVPGSDYVLVRTVLNVDREAGTITFAGDIPHGATAQLMRTSHDRLVDGAASATELAADMLGQPAELALIVSCVGRRWAMGPRIEEEVEEASSVFGAAACVGFYSYGELAPVQGNSLCELHNQTMTVTALAEA</sequence>
<dbReference type="PANTHER" id="PTHR40252">
    <property type="entry name" value="BLR0328 PROTEIN"/>
    <property type="match status" value="1"/>
</dbReference>